<accession>A0A1I7RKI7</accession>
<evidence type="ECO:0000313" key="1">
    <source>
        <dbReference type="Proteomes" id="UP000095284"/>
    </source>
</evidence>
<reference evidence="2" key="1">
    <citation type="submission" date="2016-11" db="UniProtKB">
        <authorList>
            <consortium name="WormBaseParasite"/>
        </authorList>
    </citation>
    <scope>IDENTIFICATION</scope>
</reference>
<dbReference type="Proteomes" id="UP000095284">
    <property type="component" value="Unplaced"/>
</dbReference>
<dbReference type="Pfam" id="PF00314">
    <property type="entry name" value="Thaumatin"/>
    <property type="match status" value="1"/>
</dbReference>
<dbReference type="SMART" id="SM00205">
    <property type="entry name" value="THN"/>
    <property type="match status" value="1"/>
</dbReference>
<dbReference type="FunFam" id="2.60.110.10:FF:000004">
    <property type="entry name" value="THAUMATIN-LIKE PROTEIN 1"/>
    <property type="match status" value="1"/>
</dbReference>
<dbReference type="WBParaSite" id="BXY_0122100.1">
    <property type="protein sequence ID" value="BXY_0122100.1"/>
    <property type="gene ID" value="BXY_0122100"/>
</dbReference>
<organism evidence="1 2">
    <name type="scientific">Bursaphelenchus xylophilus</name>
    <name type="common">Pinewood nematode worm</name>
    <name type="synonym">Aphelenchoides xylophilus</name>
    <dbReference type="NCBI Taxonomy" id="6326"/>
    <lineage>
        <taxon>Eukaryota</taxon>
        <taxon>Metazoa</taxon>
        <taxon>Ecdysozoa</taxon>
        <taxon>Nematoda</taxon>
        <taxon>Chromadorea</taxon>
        <taxon>Rhabditida</taxon>
        <taxon>Tylenchina</taxon>
        <taxon>Tylenchomorpha</taxon>
        <taxon>Aphelenchoidea</taxon>
        <taxon>Aphelenchoididae</taxon>
        <taxon>Bursaphelenchus</taxon>
    </lineage>
</organism>
<dbReference type="InterPro" id="IPR037176">
    <property type="entry name" value="Osmotin/thaumatin-like_sf"/>
</dbReference>
<dbReference type="Gene3D" id="2.60.110.10">
    <property type="entry name" value="Thaumatin"/>
    <property type="match status" value="1"/>
</dbReference>
<proteinExistence type="predicted"/>
<dbReference type="SUPFAM" id="SSF49870">
    <property type="entry name" value="Osmotin, thaumatin-like protein"/>
    <property type="match status" value="1"/>
</dbReference>
<sequence length="313" mass="33543">MYDDASLNNKSRDNRHSTTLVLLKLPFPDNCANIQKVNVNPTLSFGIRPFNAPKMNKLVFALLISAVVADVKITVVNKCKKTVWPGVFGQGTIPENGGFELAPGAQKVLTVPDGWVAGRIWPRTGCTGSGENFQCETGACGTSLQCNGKTGETPCSLAEITLAKTTNDKDFYDISFVDGSNIPMSMQPVAGTFNTAGGSDKYYCTKAGECNKDLKTIVPANMQFKKNGKVVGTLSACSATNDPKYCCSGAYSTPDKCKGDTFPPQYYKDLKAACPTTYIYAYDDPTSTFSCKGKGKPSPDYTVTFCTESGIGL</sequence>
<name>A0A1I7RKI7_BURXY</name>
<protein>
    <submittedName>
        <fullName evidence="2">Thaumatin-like protein</fullName>
    </submittedName>
</protein>
<dbReference type="eggNOG" id="ENOG502QQ6D">
    <property type="taxonomic scope" value="Eukaryota"/>
</dbReference>
<evidence type="ECO:0000313" key="2">
    <source>
        <dbReference type="WBParaSite" id="BXY_0122100.1"/>
    </source>
</evidence>
<dbReference type="AlphaFoldDB" id="A0A1I7RKI7"/>
<dbReference type="PANTHER" id="PTHR31013:SF12">
    <property type="entry name" value="PATHOGENESIS-RELATED PROTEIN 5-LIKE"/>
    <property type="match status" value="1"/>
</dbReference>
<dbReference type="PANTHER" id="PTHR31013">
    <property type="entry name" value="THAUMATIN FAMILY PROTEIN-RELATED"/>
    <property type="match status" value="1"/>
</dbReference>
<dbReference type="InterPro" id="IPR001938">
    <property type="entry name" value="Thaumatin"/>
</dbReference>
<dbReference type="PROSITE" id="PS51367">
    <property type="entry name" value="THAUMATIN_2"/>
    <property type="match status" value="1"/>
</dbReference>
<dbReference type="PRINTS" id="PR00347">
    <property type="entry name" value="THAUMATIN"/>
</dbReference>